<dbReference type="PROSITE" id="PS50929">
    <property type="entry name" value="ABC_TM1F"/>
    <property type="match status" value="1"/>
</dbReference>
<keyword evidence="6 7" id="KW-0472">Membrane</keyword>
<dbReference type="EMBL" id="CP072829">
    <property type="protein sequence ID" value="QTU85203.1"/>
    <property type="molecule type" value="Genomic_DNA"/>
</dbReference>
<evidence type="ECO:0000259" key="9">
    <source>
        <dbReference type="PROSITE" id="PS50929"/>
    </source>
</evidence>
<evidence type="ECO:0000259" key="8">
    <source>
        <dbReference type="PROSITE" id="PS50893"/>
    </source>
</evidence>
<dbReference type="Gene3D" id="3.40.50.300">
    <property type="entry name" value="P-loop containing nucleotide triphosphate hydrolases"/>
    <property type="match status" value="1"/>
</dbReference>
<dbReference type="GO" id="GO:0140359">
    <property type="term" value="F:ABC-type transporter activity"/>
    <property type="evidence" value="ECO:0007669"/>
    <property type="project" value="InterPro"/>
</dbReference>
<keyword evidence="2 7" id="KW-0812">Transmembrane</keyword>
<dbReference type="Proteomes" id="UP000636394">
    <property type="component" value="Unassembled WGS sequence"/>
</dbReference>
<feature type="transmembrane region" description="Helical" evidence="7">
    <location>
        <begin position="238"/>
        <end position="257"/>
    </location>
</feature>
<dbReference type="GO" id="GO:0005886">
    <property type="term" value="C:plasma membrane"/>
    <property type="evidence" value="ECO:0007669"/>
    <property type="project" value="UniProtKB-SubCell"/>
</dbReference>
<evidence type="ECO:0000313" key="11">
    <source>
        <dbReference type="EMBL" id="QTU85203.1"/>
    </source>
</evidence>
<dbReference type="InterPro" id="IPR003439">
    <property type="entry name" value="ABC_transporter-like_ATP-bd"/>
</dbReference>
<keyword evidence="5 7" id="KW-1133">Transmembrane helix</keyword>
<dbReference type="PANTHER" id="PTHR24221:SF653">
    <property type="entry name" value="TRANSPORT ATP-BINDING PROTEIN CYDC"/>
    <property type="match status" value="1"/>
</dbReference>
<dbReference type="GO" id="GO:0005524">
    <property type="term" value="F:ATP binding"/>
    <property type="evidence" value="ECO:0007669"/>
    <property type="project" value="UniProtKB-KW"/>
</dbReference>
<keyword evidence="12" id="KW-1185">Reference proteome</keyword>
<protein>
    <submittedName>
        <fullName evidence="11">Thiol reductant ABC exporter subunit CydC</fullName>
    </submittedName>
</protein>
<dbReference type="GO" id="GO:0034775">
    <property type="term" value="P:glutathione transmembrane transport"/>
    <property type="evidence" value="ECO:0007669"/>
    <property type="project" value="InterPro"/>
</dbReference>
<dbReference type="GO" id="GO:0034040">
    <property type="term" value="F:ATPase-coupled lipid transmembrane transporter activity"/>
    <property type="evidence" value="ECO:0007669"/>
    <property type="project" value="TreeGrafter"/>
</dbReference>
<proteinExistence type="predicted"/>
<gene>
    <name evidence="11" type="primary">cydC</name>
    <name evidence="10" type="ORF">GMI68_03425</name>
    <name evidence="11" type="ORF">J7S26_04645</name>
</gene>
<feature type="transmembrane region" description="Helical" evidence="7">
    <location>
        <begin position="127"/>
        <end position="148"/>
    </location>
</feature>
<evidence type="ECO:0000313" key="13">
    <source>
        <dbReference type="Proteomes" id="UP000671910"/>
    </source>
</evidence>
<evidence type="ECO:0000256" key="7">
    <source>
        <dbReference type="SAM" id="Phobius"/>
    </source>
</evidence>
<feature type="transmembrane region" description="Helical" evidence="7">
    <location>
        <begin position="12"/>
        <end position="30"/>
    </location>
</feature>
<dbReference type="Gene3D" id="1.20.1560.10">
    <property type="entry name" value="ABC transporter type 1, transmembrane domain"/>
    <property type="match status" value="1"/>
</dbReference>
<dbReference type="EMBL" id="WPCR01000003">
    <property type="protein sequence ID" value="NHM13833.1"/>
    <property type="molecule type" value="Genomic_DNA"/>
</dbReference>
<accession>A0A9E6MRS7</accession>
<evidence type="ECO:0000256" key="1">
    <source>
        <dbReference type="ARBA" id="ARBA00004651"/>
    </source>
</evidence>
<sequence length="573" mass="61825">MPLFRSYRKPLVLALVLGFLMFVFASALMFTSGYLISASAVVATVLALHLPLILVRVFGIGRPILNYLERLESHDWVLRMTSKLRVRLYRAVAPDAVRLRASRRTGELLGLLADDVAHVQDLYLRTLFPMTVSALLYVAGAVCLGFFSPALLCTWMLALGAVLVVLPCASVAVVGPRERLVKRATDELYADLSEDVAGANDWIYAGREAERVEKAEERLVRRAKLREAIDAFDRVRDVAAQACFLVVILSLVAWAAAAFGGAERAGTDAANWIAAFSLAFFPLMDAFVVVPPAAERGLASLDAIRRLNALDAGAAARPAPPTRLPRPPYDVVFDDVTFSYGPGEVPVLRNLTCTIPAGQKVALLGRSGEGKSTFTALLRGDFVASAGSVTVGGASLAGAGDAAARFVSVVSQDAHVFDLSIGENVRLGRPDATDEDVWRALWRVRLAEHVRSLPEGLATLVGEGGYRLSGGQRHRLAVARALVADSPVVVLDEPFAGLDPTTERDVLALVADALADRTVVLVTHHLAGVSAFDRVMFLDGGRVALDGAPQALFAESERYRRLYELDNPFETRR</sequence>
<dbReference type="InterPro" id="IPR027417">
    <property type="entry name" value="P-loop_NTPase"/>
</dbReference>
<dbReference type="SUPFAM" id="SSF52540">
    <property type="entry name" value="P-loop containing nucleoside triphosphate hydrolases"/>
    <property type="match status" value="1"/>
</dbReference>
<dbReference type="GO" id="GO:0016887">
    <property type="term" value="F:ATP hydrolysis activity"/>
    <property type="evidence" value="ECO:0007669"/>
    <property type="project" value="InterPro"/>
</dbReference>
<feature type="transmembrane region" description="Helical" evidence="7">
    <location>
        <begin position="154"/>
        <end position="174"/>
    </location>
</feature>
<organism evidence="11 13">
    <name type="scientific">Xiamenia xianingshaonis</name>
    <dbReference type="NCBI Taxonomy" id="2682776"/>
    <lineage>
        <taxon>Bacteria</taxon>
        <taxon>Bacillati</taxon>
        <taxon>Actinomycetota</taxon>
        <taxon>Coriobacteriia</taxon>
        <taxon>Eggerthellales</taxon>
        <taxon>Eggerthellaceae</taxon>
        <taxon>Xiamenia</taxon>
    </lineage>
</organism>
<dbReference type="PROSITE" id="PS50893">
    <property type="entry name" value="ABC_TRANSPORTER_2"/>
    <property type="match status" value="1"/>
</dbReference>
<dbReference type="AlphaFoldDB" id="A0A9E6MRS7"/>
<name>A0A9E6MRS7_9ACTN</name>
<dbReference type="SUPFAM" id="SSF90123">
    <property type="entry name" value="ABC transporter transmembrane region"/>
    <property type="match status" value="1"/>
</dbReference>
<dbReference type="SMART" id="SM00382">
    <property type="entry name" value="AAA"/>
    <property type="match status" value="1"/>
</dbReference>
<evidence type="ECO:0000256" key="2">
    <source>
        <dbReference type="ARBA" id="ARBA00022692"/>
    </source>
</evidence>
<dbReference type="PANTHER" id="PTHR24221">
    <property type="entry name" value="ATP-BINDING CASSETTE SUB-FAMILY B"/>
    <property type="match status" value="1"/>
</dbReference>
<dbReference type="InterPro" id="IPR039421">
    <property type="entry name" value="Type_1_exporter"/>
</dbReference>
<dbReference type="NCBIfam" id="TIGR02868">
    <property type="entry name" value="CydC"/>
    <property type="match status" value="1"/>
</dbReference>
<evidence type="ECO:0000256" key="3">
    <source>
        <dbReference type="ARBA" id="ARBA00022741"/>
    </source>
</evidence>
<dbReference type="Proteomes" id="UP000671910">
    <property type="component" value="Chromosome"/>
</dbReference>
<evidence type="ECO:0000256" key="5">
    <source>
        <dbReference type="ARBA" id="ARBA00022989"/>
    </source>
</evidence>
<dbReference type="InterPro" id="IPR014223">
    <property type="entry name" value="ABC_CydC/D"/>
</dbReference>
<comment type="subcellular location">
    <subcellularLocation>
        <location evidence="1">Cell membrane</location>
        <topology evidence="1">Multi-pass membrane protein</topology>
    </subcellularLocation>
</comment>
<reference evidence="11" key="2">
    <citation type="submission" date="2021-04" db="EMBL/GenBank/DDBJ databases">
        <title>Novel species in family Eggerthellaceae.</title>
        <authorList>
            <person name="Zhang G."/>
        </authorList>
    </citation>
    <scope>NUCLEOTIDE SEQUENCE</scope>
    <source>
        <strain evidence="11">Zg-886</strain>
    </source>
</reference>
<keyword evidence="4" id="KW-0067">ATP-binding</keyword>
<dbReference type="Pfam" id="PF00005">
    <property type="entry name" value="ABC_tran"/>
    <property type="match status" value="1"/>
</dbReference>
<dbReference type="GO" id="GO:0045454">
    <property type="term" value="P:cell redox homeostasis"/>
    <property type="evidence" value="ECO:0007669"/>
    <property type="project" value="InterPro"/>
</dbReference>
<feature type="domain" description="ABC transporter" evidence="8">
    <location>
        <begin position="331"/>
        <end position="565"/>
    </location>
</feature>
<dbReference type="KEGG" id="ebz:J7S26_04645"/>
<evidence type="ECO:0000313" key="10">
    <source>
        <dbReference type="EMBL" id="NHM13833.1"/>
    </source>
</evidence>
<evidence type="ECO:0000256" key="6">
    <source>
        <dbReference type="ARBA" id="ARBA00023136"/>
    </source>
</evidence>
<dbReference type="InterPro" id="IPR011527">
    <property type="entry name" value="ABC1_TM_dom"/>
</dbReference>
<keyword evidence="3" id="KW-0547">Nucleotide-binding</keyword>
<evidence type="ECO:0000256" key="4">
    <source>
        <dbReference type="ARBA" id="ARBA00022840"/>
    </source>
</evidence>
<feature type="transmembrane region" description="Helical" evidence="7">
    <location>
        <begin position="36"/>
        <end position="58"/>
    </location>
</feature>
<reference evidence="10 12" key="1">
    <citation type="submission" date="2019-11" db="EMBL/GenBank/DDBJ databases">
        <title>Eggerthellaceae novel genus isolated from the rectal contents of marmort.</title>
        <authorList>
            <person name="Zhang G."/>
        </authorList>
    </citation>
    <scope>NUCLEOTIDE SEQUENCE [LARGE SCALE GENOMIC DNA]</scope>
    <source>
        <strain evidence="12">zg-886</strain>
        <strain evidence="10">Zg-886</strain>
    </source>
</reference>
<feature type="domain" description="ABC transmembrane type-1" evidence="9">
    <location>
        <begin position="12"/>
        <end position="256"/>
    </location>
</feature>
<evidence type="ECO:0000313" key="12">
    <source>
        <dbReference type="Proteomes" id="UP000636394"/>
    </source>
</evidence>
<dbReference type="InterPro" id="IPR003593">
    <property type="entry name" value="AAA+_ATPase"/>
</dbReference>
<dbReference type="InterPro" id="IPR036640">
    <property type="entry name" value="ABC1_TM_sf"/>
</dbReference>
<dbReference type="Pfam" id="PF00664">
    <property type="entry name" value="ABC_membrane"/>
    <property type="match status" value="1"/>
</dbReference>
<feature type="transmembrane region" description="Helical" evidence="7">
    <location>
        <begin position="269"/>
        <end position="290"/>
    </location>
</feature>